<dbReference type="Proteomes" id="UP000466535">
    <property type="component" value="Unassembled WGS sequence"/>
</dbReference>
<accession>A0A6B0T9X8</accession>
<dbReference type="OrthoDB" id="350950at2157"/>
<evidence type="ECO:0000313" key="2">
    <source>
        <dbReference type="Proteomes" id="UP000466535"/>
    </source>
</evidence>
<proteinExistence type="predicted"/>
<keyword evidence="2" id="KW-1185">Reference proteome</keyword>
<dbReference type="EMBL" id="WUUT01000004">
    <property type="protein sequence ID" value="MXR52383.1"/>
    <property type="molecule type" value="Genomic_DNA"/>
</dbReference>
<protein>
    <submittedName>
        <fullName evidence="1">Uncharacterized protein</fullName>
    </submittedName>
</protein>
<comment type="caution">
    <text evidence="1">The sequence shown here is derived from an EMBL/GenBank/DDBJ whole genome shotgun (WGS) entry which is preliminary data.</text>
</comment>
<dbReference type="RefSeq" id="WP_159764496.1">
    <property type="nucleotide sequence ID" value="NZ_WUUT01000004.1"/>
</dbReference>
<gene>
    <name evidence="1" type="ORF">GRX03_12310</name>
</gene>
<dbReference type="AlphaFoldDB" id="A0A6B0T9X8"/>
<name>A0A6B0T9X8_9EURY</name>
<evidence type="ECO:0000313" key="1">
    <source>
        <dbReference type="EMBL" id="MXR52383.1"/>
    </source>
</evidence>
<sequence>MTEEELEWYHAGISMMKKDGDGRYVRVPDRIFRDEEILRLGHSVDWYFNDASRTLIITHNHLEKEDYEYSGASTRFTEGDSKYGLTVPKPFYDDDAGIEGTSITNDVMEKLDLPKDGFLHFVYHSGMISGTKESCYILTEEQFDKRFSDSDVWDGALDQVPKFF</sequence>
<reference evidence="1 2" key="1">
    <citation type="submission" date="2019-12" db="EMBL/GenBank/DDBJ databases">
        <title>Isolation and characterization of three novel carbon monoxide-oxidizing members of Halobacteria from salione crusts and soils.</title>
        <authorList>
            <person name="Myers M.R."/>
            <person name="King G.M."/>
        </authorList>
    </citation>
    <scope>NUCLEOTIDE SEQUENCE [LARGE SCALE GENOMIC DNA]</scope>
    <source>
        <strain evidence="1 2">WSH3</strain>
    </source>
</reference>
<organism evidence="1 2">
    <name type="scientific">Halovenus carboxidivorans</name>
    <dbReference type="NCBI Taxonomy" id="2692199"/>
    <lineage>
        <taxon>Archaea</taxon>
        <taxon>Methanobacteriati</taxon>
        <taxon>Methanobacteriota</taxon>
        <taxon>Stenosarchaea group</taxon>
        <taxon>Halobacteria</taxon>
        <taxon>Halobacteriales</taxon>
        <taxon>Haloarculaceae</taxon>
        <taxon>Halovenus</taxon>
    </lineage>
</organism>